<dbReference type="Gene3D" id="2.60.20.10">
    <property type="entry name" value="Crystallins"/>
    <property type="match status" value="1"/>
</dbReference>
<evidence type="ECO:0000313" key="6">
    <source>
        <dbReference type="Proteomes" id="UP000700596"/>
    </source>
</evidence>
<dbReference type="EMBL" id="JAGMWT010000005">
    <property type="protein sequence ID" value="KAH7128265.1"/>
    <property type="molecule type" value="Genomic_DNA"/>
</dbReference>
<feature type="signal peptide" evidence="3">
    <location>
        <begin position="1"/>
        <end position="17"/>
    </location>
</feature>
<evidence type="ECO:0000259" key="4">
    <source>
        <dbReference type="PROSITE" id="PS50915"/>
    </source>
</evidence>
<evidence type="ECO:0000256" key="2">
    <source>
        <dbReference type="ARBA" id="ARBA00022737"/>
    </source>
</evidence>
<protein>
    <recommendedName>
        <fullName evidence="4">Beta/gamma crystallin 'Greek key' domain-containing protein</fullName>
    </recommendedName>
</protein>
<sequence length="142" mass="15156">MQFTTALILALAGVSLAAPAKRQEVGALAKSGSIVLYTGESFTGQSLTLSFSNLENADSICLSNTLPAGFNNNIRSFRLPQVTPIGGANHYNCRLFNGPNCIVDSNDGPNNATWFIDNKETPRLAALNFDRLTTSVQCQGTD</sequence>
<evidence type="ECO:0000313" key="5">
    <source>
        <dbReference type="EMBL" id="KAH7128265.1"/>
    </source>
</evidence>
<organism evidence="5 6">
    <name type="scientific">Dendryphion nanum</name>
    <dbReference type="NCBI Taxonomy" id="256645"/>
    <lineage>
        <taxon>Eukaryota</taxon>
        <taxon>Fungi</taxon>
        <taxon>Dikarya</taxon>
        <taxon>Ascomycota</taxon>
        <taxon>Pezizomycotina</taxon>
        <taxon>Dothideomycetes</taxon>
        <taxon>Pleosporomycetidae</taxon>
        <taxon>Pleosporales</taxon>
        <taxon>Torulaceae</taxon>
        <taxon>Dendryphion</taxon>
    </lineage>
</organism>
<dbReference type="InterPro" id="IPR011024">
    <property type="entry name" value="G_crystallin-like"/>
</dbReference>
<keyword evidence="6" id="KW-1185">Reference proteome</keyword>
<dbReference type="InterPro" id="IPR001064">
    <property type="entry name" value="Beta/gamma_crystallin"/>
</dbReference>
<comment type="caution">
    <text evidence="5">The sequence shown here is derived from an EMBL/GenBank/DDBJ whole genome shotgun (WGS) entry which is preliminary data.</text>
</comment>
<name>A0A9P9DXG9_9PLEO</name>
<proteinExistence type="inferred from homology"/>
<accession>A0A9P9DXG9</accession>
<gene>
    <name evidence="5" type="ORF">B0J11DRAFT_578497</name>
</gene>
<dbReference type="Proteomes" id="UP000700596">
    <property type="component" value="Unassembled WGS sequence"/>
</dbReference>
<feature type="chain" id="PRO_5040379483" description="Beta/gamma crystallin 'Greek key' domain-containing protein" evidence="3">
    <location>
        <begin position="18"/>
        <end position="142"/>
    </location>
</feature>
<keyword evidence="3" id="KW-0732">Signal</keyword>
<keyword evidence="2" id="KW-0677">Repeat</keyword>
<dbReference type="PROSITE" id="PS50915">
    <property type="entry name" value="CRYSTALLIN_BETA_GAMMA"/>
    <property type="match status" value="1"/>
</dbReference>
<comment type="similarity">
    <text evidence="1">Belongs to the beta/gamma-crystallin family.</text>
</comment>
<feature type="domain" description="Beta/gamma crystallin 'Greek key'" evidence="4">
    <location>
        <begin position="32"/>
        <end position="81"/>
    </location>
</feature>
<dbReference type="AlphaFoldDB" id="A0A9P9DXG9"/>
<evidence type="ECO:0000256" key="3">
    <source>
        <dbReference type="SAM" id="SignalP"/>
    </source>
</evidence>
<evidence type="ECO:0000256" key="1">
    <source>
        <dbReference type="ARBA" id="ARBA00009646"/>
    </source>
</evidence>
<reference evidence="5" key="1">
    <citation type="journal article" date="2021" name="Nat. Commun.">
        <title>Genetic determinants of endophytism in the Arabidopsis root mycobiome.</title>
        <authorList>
            <person name="Mesny F."/>
            <person name="Miyauchi S."/>
            <person name="Thiergart T."/>
            <person name="Pickel B."/>
            <person name="Atanasova L."/>
            <person name="Karlsson M."/>
            <person name="Huettel B."/>
            <person name="Barry K.W."/>
            <person name="Haridas S."/>
            <person name="Chen C."/>
            <person name="Bauer D."/>
            <person name="Andreopoulos W."/>
            <person name="Pangilinan J."/>
            <person name="LaButti K."/>
            <person name="Riley R."/>
            <person name="Lipzen A."/>
            <person name="Clum A."/>
            <person name="Drula E."/>
            <person name="Henrissat B."/>
            <person name="Kohler A."/>
            <person name="Grigoriev I.V."/>
            <person name="Martin F.M."/>
            <person name="Hacquard S."/>
        </authorList>
    </citation>
    <scope>NUCLEOTIDE SEQUENCE</scope>
    <source>
        <strain evidence="5">MPI-CAGE-CH-0243</strain>
    </source>
</reference>
<dbReference type="SUPFAM" id="SSF49695">
    <property type="entry name" value="gamma-Crystallin-like"/>
    <property type="match status" value="1"/>
</dbReference>